<accession>A0ABU7KK21</accession>
<feature type="active site" description="Nucleophile" evidence="2">
    <location>
        <position position="167"/>
    </location>
</feature>
<name>A0ABU7KK21_9ACTN</name>
<feature type="binding site" evidence="2">
    <location>
        <begin position="17"/>
        <end position="18"/>
    </location>
    <ligand>
        <name>CoA</name>
        <dbReference type="ChEBI" id="CHEBI:57287"/>
    </ligand>
</feature>
<dbReference type="HAMAP" id="MF_00742">
    <property type="entry name" value="Formyl_CoA_transfer"/>
    <property type="match status" value="1"/>
</dbReference>
<dbReference type="Pfam" id="PF02515">
    <property type="entry name" value="CoA_transf_3"/>
    <property type="match status" value="1"/>
</dbReference>
<dbReference type="Gene3D" id="3.30.1540.10">
    <property type="entry name" value="formyl-coa transferase, domain 3"/>
    <property type="match status" value="1"/>
</dbReference>
<feature type="binding site" evidence="2">
    <location>
        <begin position="71"/>
        <end position="74"/>
    </location>
    <ligand>
        <name>CoA</name>
        <dbReference type="ChEBI" id="CHEBI:57287"/>
    </ligand>
</feature>
<dbReference type="SUPFAM" id="SSF89796">
    <property type="entry name" value="CoA-transferase family III (CaiB/BaiF)"/>
    <property type="match status" value="1"/>
</dbReference>
<comment type="similarity">
    <text evidence="2">Belongs to the CoA-transferase III family. Frc subfamily.</text>
</comment>
<comment type="catalytic activity">
    <reaction evidence="2">
        <text>formyl-CoA + oxalate = oxalyl-CoA + formate</text>
        <dbReference type="Rhea" id="RHEA:16545"/>
        <dbReference type="ChEBI" id="CHEBI:15740"/>
        <dbReference type="ChEBI" id="CHEBI:30623"/>
        <dbReference type="ChEBI" id="CHEBI:57376"/>
        <dbReference type="ChEBI" id="CHEBI:57388"/>
        <dbReference type="EC" id="2.8.3.16"/>
    </reaction>
</comment>
<proteinExistence type="inferred from homology"/>
<dbReference type="EMBL" id="JAUUCC010000004">
    <property type="protein sequence ID" value="MEE2049477.1"/>
    <property type="molecule type" value="Genomic_DNA"/>
</dbReference>
<dbReference type="Proteomes" id="UP001348641">
    <property type="component" value="Unassembled WGS sequence"/>
</dbReference>
<feature type="region of interest" description="Disordered" evidence="3">
    <location>
        <begin position="221"/>
        <end position="250"/>
    </location>
</feature>
<evidence type="ECO:0000313" key="5">
    <source>
        <dbReference type="Proteomes" id="UP001348641"/>
    </source>
</evidence>
<evidence type="ECO:0000256" key="1">
    <source>
        <dbReference type="ARBA" id="ARBA00022679"/>
    </source>
</evidence>
<dbReference type="Gene3D" id="3.40.50.10540">
    <property type="entry name" value="Crotonobetainyl-coa:carnitine coa-transferase, domain 1"/>
    <property type="match status" value="1"/>
</dbReference>
<organism evidence="4 5">
    <name type="scientific">Nocardiopsis tropica</name>
    <dbReference type="NCBI Taxonomy" id="109330"/>
    <lineage>
        <taxon>Bacteria</taxon>
        <taxon>Bacillati</taxon>
        <taxon>Actinomycetota</taxon>
        <taxon>Actinomycetes</taxon>
        <taxon>Streptosporangiales</taxon>
        <taxon>Nocardiopsidaceae</taxon>
        <taxon>Nocardiopsis</taxon>
    </lineage>
</organism>
<dbReference type="InterPro" id="IPR023606">
    <property type="entry name" value="CoA-Trfase_III_dom_1_sf"/>
</dbReference>
<feature type="binding site" evidence="2">
    <location>
        <begin position="95"/>
        <end position="97"/>
    </location>
    <ligand>
        <name>CoA</name>
        <dbReference type="ChEBI" id="CHEBI:57287"/>
    </ligand>
</feature>
<dbReference type="PANTHER" id="PTHR48207:SF3">
    <property type="entry name" value="SUCCINATE--HYDROXYMETHYLGLUTARATE COA-TRANSFERASE"/>
    <property type="match status" value="1"/>
</dbReference>
<comment type="subunit">
    <text evidence="2">Homodimer.</text>
</comment>
<dbReference type="GO" id="GO:0033608">
    <property type="term" value="F:formyl-CoA transferase activity"/>
    <property type="evidence" value="ECO:0007669"/>
    <property type="project" value="UniProtKB-EC"/>
</dbReference>
<gene>
    <name evidence="2 4" type="primary">frc</name>
    <name evidence="4" type="ORF">Q8A49_03105</name>
</gene>
<comment type="caution">
    <text evidence="2">Lacks conserved residue(s) required for the propagation of feature annotation.</text>
</comment>
<keyword evidence="1 2" id="KW-0808">Transferase</keyword>
<evidence type="ECO:0000313" key="4">
    <source>
        <dbReference type="EMBL" id="MEE2049477.1"/>
    </source>
</evidence>
<evidence type="ECO:0000256" key="2">
    <source>
        <dbReference type="HAMAP-Rule" id="MF_00742"/>
    </source>
</evidence>
<feature type="binding site" evidence="2">
    <location>
        <position position="103"/>
    </location>
    <ligand>
        <name>CoA</name>
        <dbReference type="ChEBI" id="CHEBI:57287"/>
    </ligand>
</feature>
<dbReference type="RefSeq" id="WP_330156746.1">
    <property type="nucleotide sequence ID" value="NZ_BAAAJA010000018.1"/>
</dbReference>
<protein>
    <recommendedName>
        <fullName evidence="2">Formyl-CoA:oxalate CoA-transferase</fullName>
        <shortName evidence="2">FCOCT</shortName>
        <ecNumber evidence="2">2.8.3.16</ecNumber>
    </recommendedName>
    <alternativeName>
        <fullName evidence="2">Formyl-coenzyme A transferase</fullName>
        <shortName evidence="2">Formyl-CoA transferase</shortName>
    </alternativeName>
</protein>
<dbReference type="InterPro" id="IPR050483">
    <property type="entry name" value="CoA-transferase_III_domain"/>
</dbReference>
<comment type="caution">
    <text evidence="4">The sequence shown here is derived from an EMBL/GenBank/DDBJ whole genome shotgun (WGS) entry which is preliminary data.</text>
</comment>
<comment type="pathway">
    <text evidence="2">Metabolic intermediate degradation; oxalate degradation; CO(2) and formate from oxalate: step 1/2.</text>
</comment>
<sequence>MGKALDGVRVLDMTHVQSGPSATQILAWMGADVLKVEATSGDITRRQLRDRPDVDSLYFTMLNSNKRSITLNTKKPRGKEIFLDLVRRSDVLVENFAPGALDRMGFTWEALSEANPRLVYASIKGFGPGTYADFKAYEVIAQAMGGSMSTTGFEEGPPLATGAQIGDSGTGMHTVAGILAALYQRTHTGRGQRVQVAMQDAVLNLCRVKLRDQQRLAHGPLAEYPNDDFGDEVPRSGNASGGGQPGWAVRTAPGGPNDYVYVIVQPAGWEPITRLIDRPELADDPEWSTPEARLDKLDKMFSLIEEWTAQIPKWDVLAALNAHNIPCGPIMSTREIIDDPTLRANGVITTVDHPERGPYSTVSSPIRLSDSPVDVVRSPLLGEHNAEVYRGELGLSDEDLAELESNGVI</sequence>
<feature type="binding site" evidence="2">
    <location>
        <begin position="135"/>
        <end position="138"/>
    </location>
    <ligand>
        <name>CoA</name>
        <dbReference type="ChEBI" id="CHEBI:57287"/>
    </ligand>
</feature>
<dbReference type="NCBIfam" id="TIGR03253">
    <property type="entry name" value="oxalate_frc"/>
    <property type="match status" value="1"/>
</dbReference>
<dbReference type="InterPro" id="IPR003673">
    <property type="entry name" value="CoA-Trfase_fam_III"/>
</dbReference>
<dbReference type="InterPro" id="IPR017659">
    <property type="entry name" value="Formyl_CoA_transfer"/>
</dbReference>
<feature type="binding site" evidence="2">
    <location>
        <begin position="242"/>
        <end position="244"/>
    </location>
    <ligand>
        <name>substrate</name>
    </ligand>
</feature>
<dbReference type="NCBIfam" id="NF003809">
    <property type="entry name" value="PRK05398.1"/>
    <property type="match status" value="1"/>
</dbReference>
<reference evidence="4 5" key="1">
    <citation type="submission" date="2023-07" db="EMBL/GenBank/DDBJ databases">
        <authorList>
            <person name="Girao M."/>
            <person name="Carvalho M.F."/>
        </authorList>
    </citation>
    <scope>NUCLEOTIDE SEQUENCE [LARGE SCALE GENOMIC DNA]</scope>
    <source>
        <strain evidence="4 5">66/93</strain>
    </source>
</reference>
<evidence type="ECO:0000256" key="3">
    <source>
        <dbReference type="SAM" id="MobiDB-lite"/>
    </source>
</evidence>
<comment type="function">
    <text evidence="2">Involved in the catabolism of oxalate and in the adapatation to low pH via the induction of the oxalate-dependent acid tolerance response (ATR). Catalyzes the transfer of the CoA moiety from formyl-CoA to oxalate.</text>
</comment>
<dbReference type="InterPro" id="IPR044855">
    <property type="entry name" value="CoA-Trfase_III_dom3_sf"/>
</dbReference>
<dbReference type="EC" id="2.8.3.16" evidence="2"/>
<dbReference type="PANTHER" id="PTHR48207">
    <property type="entry name" value="SUCCINATE--HYDROXYMETHYLGLUTARATE COA-TRANSFERASE"/>
    <property type="match status" value="1"/>
</dbReference>